<evidence type="ECO:0000313" key="1">
    <source>
        <dbReference type="EMBL" id="CAE7530511.1"/>
    </source>
</evidence>
<proteinExistence type="predicted"/>
<dbReference type="AlphaFoldDB" id="A0A812TFA9"/>
<dbReference type="Proteomes" id="UP000649617">
    <property type="component" value="Unassembled WGS sequence"/>
</dbReference>
<name>A0A812TFA9_SYMPI</name>
<evidence type="ECO:0000313" key="2">
    <source>
        <dbReference type="Proteomes" id="UP000649617"/>
    </source>
</evidence>
<dbReference type="EMBL" id="CAJNIZ010031447">
    <property type="protein sequence ID" value="CAE7530511.1"/>
    <property type="molecule type" value="Genomic_DNA"/>
</dbReference>
<reference evidence="1" key="1">
    <citation type="submission" date="2021-02" db="EMBL/GenBank/DDBJ databases">
        <authorList>
            <person name="Dougan E. K."/>
            <person name="Rhodes N."/>
            <person name="Thang M."/>
            <person name="Chan C."/>
        </authorList>
    </citation>
    <scope>NUCLEOTIDE SEQUENCE</scope>
</reference>
<protein>
    <submittedName>
        <fullName evidence="1">NRPB10L protein</fullName>
    </submittedName>
</protein>
<accession>A0A812TFA9</accession>
<comment type="caution">
    <text evidence="1">The sequence shown here is derived from an EMBL/GenBank/DDBJ whole genome shotgun (WGS) entry which is preliminary data.</text>
</comment>
<organism evidence="1 2">
    <name type="scientific">Symbiodinium pilosum</name>
    <name type="common">Dinoflagellate</name>
    <dbReference type="NCBI Taxonomy" id="2952"/>
    <lineage>
        <taxon>Eukaryota</taxon>
        <taxon>Sar</taxon>
        <taxon>Alveolata</taxon>
        <taxon>Dinophyceae</taxon>
        <taxon>Suessiales</taxon>
        <taxon>Symbiodiniaceae</taxon>
        <taxon>Symbiodinium</taxon>
    </lineage>
</organism>
<gene>
    <name evidence="1" type="primary">NRPB10L</name>
    <name evidence="1" type="ORF">SPIL2461_LOCUS13972</name>
</gene>
<keyword evidence="2" id="KW-1185">Reference proteome</keyword>
<dbReference type="OrthoDB" id="413902at2759"/>
<sequence>MSRAGFGIAELGDICIHVSSFLQLAQIARSEEAGIFSCKDVARLSWHKAALALLAEEPIWGPSGESVIQQLLESGVRGKPFLQEMRLLRRAIFPPKSWSPAIHETAFNSLKAVLPHSQTDEGEGAGGPPMEAAVPLTVGTRLGRPLAVGIELQPDSDEGLTSADMQCGFCIGVELCSSLADGRTMSVMFAPFSGQCYMQYGGERCVMCAEVIPPLQQTITKLRAWAQVAQDGSIFFARQIPGSEVIEETGHLPRECLPAWTAEIFAGMYFWRDHISKAFSATVVHCAQMLPDELSELEGCSKEIETTWHLQS</sequence>